<dbReference type="FunFam" id="1.10.510.10:FF:000307">
    <property type="entry name" value="Serine/threonine-protein kinase RIO2"/>
    <property type="match status" value="1"/>
</dbReference>
<feature type="compositionally biased region" description="Basic and acidic residues" evidence="21">
    <location>
        <begin position="458"/>
        <end position="471"/>
    </location>
</feature>
<comment type="caution">
    <text evidence="23">The sequence shown here is derived from an EMBL/GenBank/DDBJ whole genome shotgun (WGS) entry which is preliminary data.</text>
</comment>
<dbReference type="InterPro" id="IPR036390">
    <property type="entry name" value="WH_DNA-bd_sf"/>
</dbReference>
<evidence type="ECO:0000256" key="18">
    <source>
        <dbReference type="ARBA" id="ARBA00068353"/>
    </source>
</evidence>
<dbReference type="FunFam" id="1.10.10.10:FF:000053">
    <property type="entry name" value="Serine/threonine-protein kinase RIO2"/>
    <property type="match status" value="1"/>
</dbReference>
<dbReference type="CDD" id="cd05144">
    <property type="entry name" value="RIO2_C"/>
    <property type="match status" value="1"/>
</dbReference>
<comment type="cofactor">
    <cofactor evidence="1">
        <name>Mg(2+)</name>
        <dbReference type="ChEBI" id="CHEBI:18420"/>
    </cofactor>
</comment>
<gene>
    <name evidence="23" type="ORF">AB6A40_000955</name>
</gene>
<dbReference type="InterPro" id="IPR018935">
    <property type="entry name" value="RIO_kinase_CS"/>
</dbReference>
<evidence type="ECO:0000313" key="23">
    <source>
        <dbReference type="EMBL" id="MFH4974246.1"/>
    </source>
</evidence>
<dbReference type="AlphaFoldDB" id="A0ABD6EA10"/>
<dbReference type="Gene3D" id="1.10.10.10">
    <property type="entry name" value="Winged helix-like DNA-binding domain superfamily/Winged helix DNA-binding domain"/>
    <property type="match status" value="1"/>
</dbReference>
<dbReference type="InterPro" id="IPR000687">
    <property type="entry name" value="RIO_kinase"/>
</dbReference>
<keyword evidence="7" id="KW-0723">Serine/threonine-protein kinase</keyword>
<evidence type="ECO:0000256" key="13">
    <source>
        <dbReference type="ARBA" id="ARBA00022840"/>
    </source>
</evidence>
<keyword evidence="14" id="KW-0460">Magnesium</keyword>
<evidence type="ECO:0000256" key="8">
    <source>
        <dbReference type="ARBA" id="ARBA00022553"/>
    </source>
</evidence>
<evidence type="ECO:0000256" key="20">
    <source>
        <dbReference type="ARBA" id="ARBA00076005"/>
    </source>
</evidence>
<evidence type="ECO:0000256" key="16">
    <source>
        <dbReference type="ARBA" id="ARBA00048679"/>
    </source>
</evidence>
<evidence type="ECO:0000256" key="10">
    <source>
        <dbReference type="ARBA" id="ARBA00022723"/>
    </source>
</evidence>
<evidence type="ECO:0000256" key="12">
    <source>
        <dbReference type="ARBA" id="ARBA00022777"/>
    </source>
</evidence>
<dbReference type="InterPro" id="IPR011009">
    <property type="entry name" value="Kinase-like_dom_sf"/>
</dbReference>
<evidence type="ECO:0000256" key="7">
    <source>
        <dbReference type="ARBA" id="ARBA00022527"/>
    </source>
</evidence>
<keyword evidence="6" id="KW-0690">Ribosome biogenesis</keyword>
<dbReference type="InterPro" id="IPR030484">
    <property type="entry name" value="Rio2"/>
</dbReference>
<dbReference type="Gene3D" id="3.30.200.20">
    <property type="entry name" value="Phosphorylase Kinase, domain 1"/>
    <property type="match status" value="1"/>
</dbReference>
<dbReference type="FunFam" id="3.30.200.20:FF:000052">
    <property type="entry name" value="Serine/threonine-protein kinase RIO2"/>
    <property type="match status" value="1"/>
</dbReference>
<feature type="compositionally biased region" description="Acidic residues" evidence="21">
    <location>
        <begin position="371"/>
        <end position="401"/>
    </location>
</feature>
<dbReference type="EMBL" id="JBGFUD010000312">
    <property type="protein sequence ID" value="MFH4974246.1"/>
    <property type="molecule type" value="Genomic_DNA"/>
</dbReference>
<evidence type="ECO:0000256" key="2">
    <source>
        <dbReference type="ARBA" id="ARBA00004496"/>
    </source>
</evidence>
<feature type="compositionally biased region" description="Basic and acidic residues" evidence="21">
    <location>
        <begin position="360"/>
        <end position="370"/>
    </location>
</feature>
<dbReference type="InterPro" id="IPR036388">
    <property type="entry name" value="WH-like_DNA-bd_sf"/>
</dbReference>
<evidence type="ECO:0000256" key="3">
    <source>
        <dbReference type="ARBA" id="ARBA00009196"/>
    </source>
</evidence>
<evidence type="ECO:0000256" key="21">
    <source>
        <dbReference type="SAM" id="MobiDB-lite"/>
    </source>
</evidence>
<keyword evidence="12" id="KW-0418">Kinase</keyword>
<dbReference type="Gene3D" id="1.10.510.10">
    <property type="entry name" value="Transferase(Phosphotransferase) domain 1"/>
    <property type="match status" value="1"/>
</dbReference>
<dbReference type="GO" id="GO:0004674">
    <property type="term" value="F:protein serine/threonine kinase activity"/>
    <property type="evidence" value="ECO:0007669"/>
    <property type="project" value="UniProtKB-KW"/>
</dbReference>
<comment type="catalytic activity">
    <reaction evidence="16">
        <text>L-seryl-[protein] + ATP = O-phospho-L-seryl-[protein] + ADP + H(+)</text>
        <dbReference type="Rhea" id="RHEA:17989"/>
        <dbReference type="Rhea" id="RHEA-COMP:9863"/>
        <dbReference type="Rhea" id="RHEA-COMP:11604"/>
        <dbReference type="ChEBI" id="CHEBI:15378"/>
        <dbReference type="ChEBI" id="CHEBI:29999"/>
        <dbReference type="ChEBI" id="CHEBI:30616"/>
        <dbReference type="ChEBI" id="CHEBI:83421"/>
        <dbReference type="ChEBI" id="CHEBI:456216"/>
        <dbReference type="EC" id="2.7.11.1"/>
    </reaction>
</comment>
<evidence type="ECO:0000256" key="4">
    <source>
        <dbReference type="ARBA" id="ARBA00012513"/>
    </source>
</evidence>
<keyword evidence="8" id="KW-0597">Phosphoprotein</keyword>
<evidence type="ECO:0000259" key="22">
    <source>
        <dbReference type="SMART" id="SM00090"/>
    </source>
</evidence>
<dbReference type="GO" id="GO:0005737">
    <property type="term" value="C:cytoplasm"/>
    <property type="evidence" value="ECO:0007669"/>
    <property type="project" value="UniProtKB-SubCell"/>
</dbReference>
<dbReference type="GO" id="GO:0042254">
    <property type="term" value="P:ribosome biogenesis"/>
    <property type="evidence" value="ECO:0007669"/>
    <property type="project" value="UniProtKB-KW"/>
</dbReference>
<keyword evidence="5" id="KW-0963">Cytoplasm</keyword>
<evidence type="ECO:0000256" key="9">
    <source>
        <dbReference type="ARBA" id="ARBA00022679"/>
    </source>
</evidence>
<organism evidence="23 24">
    <name type="scientific">Gnathostoma spinigerum</name>
    <dbReference type="NCBI Taxonomy" id="75299"/>
    <lineage>
        <taxon>Eukaryota</taxon>
        <taxon>Metazoa</taxon>
        <taxon>Ecdysozoa</taxon>
        <taxon>Nematoda</taxon>
        <taxon>Chromadorea</taxon>
        <taxon>Rhabditida</taxon>
        <taxon>Spirurina</taxon>
        <taxon>Gnathostomatomorpha</taxon>
        <taxon>Gnathostomatoidea</taxon>
        <taxon>Gnathostomatidae</taxon>
        <taxon>Gnathostoma</taxon>
    </lineage>
</organism>
<feature type="region of interest" description="Disordered" evidence="21">
    <location>
        <begin position="435"/>
        <end position="518"/>
    </location>
</feature>
<dbReference type="SMART" id="SM00090">
    <property type="entry name" value="RIO"/>
    <property type="match status" value="1"/>
</dbReference>
<evidence type="ECO:0000256" key="1">
    <source>
        <dbReference type="ARBA" id="ARBA00001946"/>
    </source>
</evidence>
<comment type="catalytic activity">
    <reaction evidence="15">
        <text>L-threonyl-[protein] + ATP = O-phospho-L-threonyl-[protein] + ADP + H(+)</text>
        <dbReference type="Rhea" id="RHEA:46608"/>
        <dbReference type="Rhea" id="RHEA-COMP:11060"/>
        <dbReference type="Rhea" id="RHEA-COMP:11605"/>
        <dbReference type="ChEBI" id="CHEBI:15378"/>
        <dbReference type="ChEBI" id="CHEBI:30013"/>
        <dbReference type="ChEBI" id="CHEBI:30616"/>
        <dbReference type="ChEBI" id="CHEBI:61977"/>
        <dbReference type="ChEBI" id="CHEBI:456216"/>
        <dbReference type="EC" id="2.7.11.1"/>
    </reaction>
</comment>
<evidence type="ECO:0000256" key="11">
    <source>
        <dbReference type="ARBA" id="ARBA00022741"/>
    </source>
</evidence>
<dbReference type="Pfam" id="PF01163">
    <property type="entry name" value="RIO1"/>
    <property type="match status" value="1"/>
</dbReference>
<dbReference type="EC" id="2.7.11.1" evidence="4"/>
<proteinExistence type="inferred from homology"/>
<sequence>MILIGNWVFLALTDTTESGLKYVINFYLFGVGNVCMFCSHLEMGRMDIGIMRYLEHEHFRILTSIEMGMKNHELVPLQLIASIASIHRGAVARALSDLRKYSLVAYEKGPRYDGYRLTSLGYDFLALKALCSRNVVGSVGNQIGVGKESDIYVGGDPELNDLVLKFHHLGRTCFRKLKEKRDYLVKRRNYSWLYLARLAATKEFAFLKALYDCKFPVPKPIDCNRHTVVMSLIDGVPLCHVHELANPSDLYDKLMCLIVRLGRYGLIHGDFNEFNIILDKNAEPILIDFPQMVSTDHLNAAYYFDRDVECIQNFFRRRFLYESESYPKFCDVVRKHVLDVQLEASGFTKQMAKDLHAIYDKKNSEGRSEDESTESEAEGEEDGETEEETNNGDENNEEEEILDRGEGSERLNKWIQDARAQLESIIVEEKMNEGGCPKHISRTEKCENDGQLVSLEPRAADRLPRSQKVENDECGDQENNVGETSETDEGNLNQSSLPVTKSKSVYSTGSTYSPEDIRKRLMLEARAKNKMKLRIKGKASATNRGRKLNKDVIKEYAGWDIY</sequence>
<protein>
    <recommendedName>
        <fullName evidence="18">Serine/threonine-protein kinase RIO2</fullName>
        <ecNumber evidence="4">2.7.11.1</ecNumber>
    </recommendedName>
    <alternativeName>
        <fullName evidence="20">RIO kinase 2</fullName>
    </alternativeName>
    <alternativeName>
        <fullName evidence="19">Serine/threonine-protein kinase rio2</fullName>
    </alternativeName>
</protein>
<dbReference type="PANTHER" id="PTHR45852">
    <property type="entry name" value="SER/THR-PROTEIN KINASE RIO2"/>
    <property type="match status" value="1"/>
</dbReference>
<comment type="similarity">
    <text evidence="3">Belongs to the protein kinase superfamily. RIO-type Ser/Thr kinase family.</text>
</comment>
<evidence type="ECO:0000256" key="19">
    <source>
        <dbReference type="ARBA" id="ARBA00068837"/>
    </source>
</evidence>
<comment type="subcellular location">
    <subcellularLocation>
        <location evidence="2">Cytoplasm</location>
    </subcellularLocation>
</comment>
<evidence type="ECO:0000256" key="14">
    <source>
        <dbReference type="ARBA" id="ARBA00022842"/>
    </source>
</evidence>
<dbReference type="Pfam" id="PF09202">
    <property type="entry name" value="Rio2_N"/>
    <property type="match status" value="1"/>
</dbReference>
<dbReference type="PROSITE" id="PS01245">
    <property type="entry name" value="RIO1"/>
    <property type="match status" value="1"/>
</dbReference>
<evidence type="ECO:0000256" key="17">
    <source>
        <dbReference type="ARBA" id="ARBA00064676"/>
    </source>
</evidence>
<keyword evidence="24" id="KW-1185">Reference proteome</keyword>
<dbReference type="GO" id="GO:0005524">
    <property type="term" value="F:ATP binding"/>
    <property type="evidence" value="ECO:0007669"/>
    <property type="project" value="UniProtKB-KW"/>
</dbReference>
<keyword evidence="13" id="KW-0067">ATP-binding</keyword>
<dbReference type="SUPFAM" id="SSF56112">
    <property type="entry name" value="Protein kinase-like (PK-like)"/>
    <property type="match status" value="1"/>
</dbReference>
<dbReference type="SUPFAM" id="SSF46785">
    <property type="entry name" value="Winged helix' DNA-binding domain"/>
    <property type="match status" value="1"/>
</dbReference>
<keyword evidence="10" id="KW-0479">Metal-binding</keyword>
<keyword evidence="11" id="KW-0547">Nucleotide-binding</keyword>
<keyword evidence="9" id="KW-0808">Transferase</keyword>
<comment type="subunit">
    <text evidence="17">Associated with late 40S pre-ribosomal particles. Interacts with PLK1 (via its N-terminus).</text>
</comment>
<evidence type="ECO:0000256" key="5">
    <source>
        <dbReference type="ARBA" id="ARBA00022490"/>
    </source>
</evidence>
<feature type="region of interest" description="Disordered" evidence="21">
    <location>
        <begin position="360"/>
        <end position="409"/>
    </location>
</feature>
<dbReference type="InterPro" id="IPR015285">
    <property type="entry name" value="RIO2_wHTH_N"/>
</dbReference>
<dbReference type="Proteomes" id="UP001608902">
    <property type="component" value="Unassembled WGS sequence"/>
</dbReference>
<accession>A0ABD6EA10</accession>
<evidence type="ECO:0000256" key="15">
    <source>
        <dbReference type="ARBA" id="ARBA00047899"/>
    </source>
</evidence>
<evidence type="ECO:0000256" key="6">
    <source>
        <dbReference type="ARBA" id="ARBA00022517"/>
    </source>
</evidence>
<feature type="domain" description="RIO kinase" evidence="22">
    <location>
        <begin position="108"/>
        <end position="335"/>
    </location>
</feature>
<feature type="compositionally biased region" description="Polar residues" evidence="21">
    <location>
        <begin position="477"/>
        <end position="513"/>
    </location>
</feature>
<name>A0ABD6EA10_9BILA</name>
<evidence type="ECO:0000313" key="24">
    <source>
        <dbReference type="Proteomes" id="UP001608902"/>
    </source>
</evidence>
<dbReference type="InterPro" id="IPR018934">
    <property type="entry name" value="RIO_dom"/>
</dbReference>
<dbReference type="PANTHER" id="PTHR45852:SF1">
    <property type="entry name" value="SERINE_THREONINE-PROTEIN KINASE RIO2"/>
    <property type="match status" value="1"/>
</dbReference>
<dbReference type="GO" id="GO:0046872">
    <property type="term" value="F:metal ion binding"/>
    <property type="evidence" value="ECO:0007669"/>
    <property type="project" value="UniProtKB-KW"/>
</dbReference>
<reference evidence="23 24" key="1">
    <citation type="submission" date="2024-08" db="EMBL/GenBank/DDBJ databases">
        <title>Gnathostoma spinigerum genome.</title>
        <authorList>
            <person name="Gonzalez-Bertolin B."/>
            <person name="Monzon S."/>
            <person name="Zaballos A."/>
            <person name="Jimenez P."/>
            <person name="Dekumyoy P."/>
            <person name="Varona S."/>
            <person name="Cuesta I."/>
            <person name="Sumanam S."/>
            <person name="Adisakwattana P."/>
            <person name="Gasser R.B."/>
            <person name="Hernandez-Gonzalez A."/>
            <person name="Young N.D."/>
            <person name="Perteguer M.J."/>
        </authorList>
    </citation>
    <scope>NUCLEOTIDE SEQUENCE [LARGE SCALE GENOMIC DNA]</scope>
    <source>
        <strain evidence="23">AL3</strain>
        <tissue evidence="23">Liver</tissue>
    </source>
</reference>